<sequence length="676" mass="73975">MSIDNATHAYGVAEETAGGRVGRHWPEEHGLRAWVTTVDHKRIGRRYLVTAAVFFALAGLDATALRTQLITPNGELLTPEAYNQLFTLHGTAMIFLFATPMSFGFGNFLLPLMLGTRDMAFPRLNAFTYWVFTFAGVILFASLLFGRAPNGGWFAYVPLTGPKYQPGINMDVYSLGLLFLGVSTTSGSINFIATALKLRAPGMTLNRVPIFVWALVVTAFLLIFALPPLNTANAMLFLDRRFGTRFFQPEAGGDVVLWQHLFWLFGHPDVYIIVLPALGIVSAIIPVFSRRPIMAYPLLVLAMVAVGIISFGVWVHHMFAVGLPQLSLTFFSAASMIVTVPSGIQMFAWLGTMLTGRVVLGVPMLWAMGFLVVFVTGGVTGVMFGIVPFDQQVTDSYFVVAHFHYVLFGGAVFPLIGGVFYWWPKMTGRLTGVRGGRWSFWLVFAGFNLTFFPMHISGLLGMPRRVYTYPGGLDWDLWNLLSSLGAYLLLAGLLVTLGTFAHSLWKGGQAPPDPWGGETLEWATASPPHPYNFPVIPTVHSVHPLWDQGSLDSFAEGARSRDRVLAEGHELLVTSELDAEPEVALEMPEHTPVPFVTAVSLFLAVLGLLLGVYVLAVAAGVVAVLVIGRWLWPRWSRREAGHAPGEKARETAEQDAAAEREAEKKTEKAGEKGAGA</sequence>
<dbReference type="PANTHER" id="PTHR10422:SF18">
    <property type="entry name" value="CYTOCHROME C OXIDASE SUBUNIT 1"/>
    <property type="match status" value="1"/>
</dbReference>
<evidence type="ECO:0000256" key="16">
    <source>
        <dbReference type="ARBA" id="ARBA00047816"/>
    </source>
</evidence>
<comment type="catalytic activity">
    <reaction evidence="16 18">
        <text>4 Fe(II)-[cytochrome c] + O2 + 8 H(+)(in) = 4 Fe(III)-[cytochrome c] + 2 H2O + 4 H(+)(out)</text>
        <dbReference type="Rhea" id="RHEA:11436"/>
        <dbReference type="Rhea" id="RHEA-COMP:10350"/>
        <dbReference type="Rhea" id="RHEA-COMP:14399"/>
        <dbReference type="ChEBI" id="CHEBI:15377"/>
        <dbReference type="ChEBI" id="CHEBI:15378"/>
        <dbReference type="ChEBI" id="CHEBI:15379"/>
        <dbReference type="ChEBI" id="CHEBI:29033"/>
        <dbReference type="ChEBI" id="CHEBI:29034"/>
        <dbReference type="EC" id="7.1.1.9"/>
    </reaction>
</comment>
<comment type="function">
    <text evidence="15 18">Cytochrome c oxidase is the component of the respiratory chain that catalyzes the reduction of oxygen to water. Subunits 1-3 form the functional core of the enzyme complex. CO I is the catalytic subunit of the enzyme. Electrons originating in cytochrome c are transferred via the copper A center of subunit 2 and heme A of subunit 1 to the bimetallic center formed by heme A3 and copper B.</text>
</comment>
<evidence type="ECO:0000256" key="13">
    <source>
        <dbReference type="ARBA" id="ARBA00023008"/>
    </source>
</evidence>
<feature type="transmembrane region" description="Helical" evidence="18">
    <location>
        <begin position="435"/>
        <end position="457"/>
    </location>
</feature>
<feature type="transmembrane region" description="Helical" evidence="18">
    <location>
        <begin position="172"/>
        <end position="196"/>
    </location>
</feature>
<evidence type="ECO:0000256" key="17">
    <source>
        <dbReference type="RuleBase" id="RU000370"/>
    </source>
</evidence>
<dbReference type="NCBIfam" id="TIGR02891">
    <property type="entry name" value="CtaD_CoxA"/>
    <property type="match status" value="1"/>
</dbReference>
<comment type="caution">
    <text evidence="21">The sequence shown here is derived from an EMBL/GenBank/DDBJ whole genome shotgun (WGS) entry which is preliminary data.</text>
</comment>
<evidence type="ECO:0000256" key="5">
    <source>
        <dbReference type="ARBA" id="ARBA00022617"/>
    </source>
</evidence>
<feature type="transmembrane region" description="Helical" evidence="18">
    <location>
        <begin position="477"/>
        <end position="500"/>
    </location>
</feature>
<evidence type="ECO:0000256" key="4">
    <source>
        <dbReference type="ARBA" id="ARBA00022448"/>
    </source>
</evidence>
<dbReference type="EC" id="7.1.1.9" evidence="18"/>
<keyword evidence="8 18" id="KW-0479">Metal-binding</keyword>
<feature type="transmembrane region" description="Helical" evidence="18">
    <location>
        <begin position="364"/>
        <end position="387"/>
    </location>
</feature>
<evidence type="ECO:0000256" key="19">
    <source>
        <dbReference type="SAM" id="MobiDB-lite"/>
    </source>
</evidence>
<dbReference type="InterPro" id="IPR036927">
    <property type="entry name" value="Cyt_c_oxase-like_su1_sf"/>
</dbReference>
<keyword evidence="12 18" id="KW-0408">Iron</keyword>
<accession>A0ABQ2R3K0</accession>
<feature type="transmembrane region" description="Helical" evidence="18">
    <location>
        <begin position="47"/>
        <end position="65"/>
    </location>
</feature>
<dbReference type="InterPro" id="IPR014241">
    <property type="entry name" value="Cyt_c_oxidase_su1_bac"/>
</dbReference>
<keyword evidence="7 17" id="KW-0812">Transmembrane</keyword>
<evidence type="ECO:0000256" key="18">
    <source>
        <dbReference type="RuleBase" id="RU363061"/>
    </source>
</evidence>
<keyword evidence="22" id="KW-1185">Reference proteome</keyword>
<dbReference type="PANTHER" id="PTHR10422">
    <property type="entry name" value="CYTOCHROME C OXIDASE SUBUNIT 1"/>
    <property type="match status" value="1"/>
</dbReference>
<evidence type="ECO:0000256" key="3">
    <source>
        <dbReference type="ARBA" id="ARBA00009578"/>
    </source>
</evidence>
<feature type="transmembrane region" description="Helical" evidence="18">
    <location>
        <begin position="270"/>
        <end position="288"/>
    </location>
</feature>
<keyword evidence="9" id="KW-1278">Translocase</keyword>
<evidence type="ECO:0000256" key="8">
    <source>
        <dbReference type="ARBA" id="ARBA00022723"/>
    </source>
</evidence>
<feature type="transmembrane region" description="Helical" evidence="18">
    <location>
        <begin position="85"/>
        <end position="114"/>
    </location>
</feature>
<keyword evidence="11 18" id="KW-1133">Transmembrane helix</keyword>
<evidence type="ECO:0000313" key="21">
    <source>
        <dbReference type="EMBL" id="GGQ11874.1"/>
    </source>
</evidence>
<keyword evidence="13 18" id="KW-0186">Copper</keyword>
<evidence type="ECO:0000313" key="22">
    <source>
        <dbReference type="Proteomes" id="UP000611554"/>
    </source>
</evidence>
<dbReference type="PROSITE" id="PS00077">
    <property type="entry name" value="COX1_CUB"/>
    <property type="match status" value="1"/>
</dbReference>
<dbReference type="EMBL" id="BMQJ01000012">
    <property type="protein sequence ID" value="GGQ11874.1"/>
    <property type="molecule type" value="Genomic_DNA"/>
</dbReference>
<feature type="region of interest" description="Disordered" evidence="19">
    <location>
        <begin position="639"/>
        <end position="676"/>
    </location>
</feature>
<dbReference type="InterPro" id="IPR023615">
    <property type="entry name" value="Cyt_c_Oxase_su1_BS"/>
</dbReference>
<evidence type="ECO:0000256" key="7">
    <source>
        <dbReference type="ARBA" id="ARBA00022692"/>
    </source>
</evidence>
<gene>
    <name evidence="21" type="ORF">GCM10010140_47640</name>
</gene>
<dbReference type="PROSITE" id="PS50855">
    <property type="entry name" value="COX1"/>
    <property type="match status" value="1"/>
</dbReference>
<evidence type="ECO:0000256" key="15">
    <source>
        <dbReference type="ARBA" id="ARBA00025218"/>
    </source>
</evidence>
<keyword evidence="10 17" id="KW-0249">Electron transport</keyword>
<evidence type="ECO:0000256" key="14">
    <source>
        <dbReference type="ARBA" id="ARBA00023136"/>
    </source>
</evidence>
<dbReference type="Gene3D" id="1.20.210.10">
    <property type="entry name" value="Cytochrome c oxidase-like, subunit I domain"/>
    <property type="match status" value="1"/>
</dbReference>
<dbReference type="InterPro" id="IPR023616">
    <property type="entry name" value="Cyt_c_oxase-like_su1_dom"/>
</dbReference>
<comment type="similarity">
    <text evidence="3 17">Belongs to the heme-copper respiratory oxidase family.</text>
</comment>
<dbReference type="SUPFAM" id="SSF81442">
    <property type="entry name" value="Cytochrome c oxidase subunit I-like"/>
    <property type="match status" value="1"/>
</dbReference>
<feature type="transmembrane region" description="Helical" evidence="18">
    <location>
        <begin position="208"/>
        <end position="229"/>
    </location>
</feature>
<dbReference type="InterPro" id="IPR000883">
    <property type="entry name" value="Cyt_C_Oxase_1"/>
</dbReference>
<keyword evidence="4 17" id="KW-0813">Transport</keyword>
<feature type="transmembrane region" description="Helical" evidence="18">
    <location>
        <begin position="295"/>
        <end position="316"/>
    </location>
</feature>
<feature type="domain" description="Cytochrome oxidase subunit I profile" evidence="20">
    <location>
        <begin position="28"/>
        <end position="540"/>
    </location>
</feature>
<comment type="subcellular location">
    <subcellularLocation>
        <location evidence="18">Cell membrane</location>
        <topology evidence="18">Multi-pass membrane protein</topology>
    </subcellularLocation>
    <subcellularLocation>
        <location evidence="1">Membrane</location>
        <topology evidence="1">Multi-pass membrane protein</topology>
    </subcellularLocation>
</comment>
<evidence type="ECO:0000256" key="12">
    <source>
        <dbReference type="ARBA" id="ARBA00023004"/>
    </source>
</evidence>
<reference evidence="22" key="1">
    <citation type="journal article" date="2019" name="Int. J. Syst. Evol. Microbiol.">
        <title>The Global Catalogue of Microorganisms (GCM) 10K type strain sequencing project: providing services to taxonomists for standard genome sequencing and annotation.</title>
        <authorList>
            <consortium name="The Broad Institute Genomics Platform"/>
            <consortium name="The Broad Institute Genome Sequencing Center for Infectious Disease"/>
            <person name="Wu L."/>
            <person name="Ma J."/>
        </authorList>
    </citation>
    <scope>NUCLEOTIDE SEQUENCE [LARGE SCALE GENOMIC DNA]</scope>
    <source>
        <strain evidence="22">JCM 3115</strain>
    </source>
</reference>
<feature type="transmembrane region" description="Helical" evidence="18">
    <location>
        <begin position="595"/>
        <end position="628"/>
    </location>
</feature>
<evidence type="ECO:0000256" key="1">
    <source>
        <dbReference type="ARBA" id="ARBA00004141"/>
    </source>
</evidence>
<evidence type="ECO:0000256" key="10">
    <source>
        <dbReference type="ARBA" id="ARBA00022982"/>
    </source>
</evidence>
<feature type="transmembrane region" description="Helical" evidence="18">
    <location>
        <begin position="126"/>
        <end position="145"/>
    </location>
</feature>
<keyword evidence="6 17" id="KW-0679">Respiratory chain</keyword>
<evidence type="ECO:0000256" key="9">
    <source>
        <dbReference type="ARBA" id="ARBA00022967"/>
    </source>
</evidence>
<keyword evidence="14 18" id="KW-0472">Membrane</keyword>
<feature type="transmembrane region" description="Helical" evidence="18">
    <location>
        <begin position="399"/>
        <end position="423"/>
    </location>
</feature>
<dbReference type="RefSeq" id="WP_229811557.1">
    <property type="nucleotide sequence ID" value="NZ_BMQJ01000012.1"/>
</dbReference>
<comment type="pathway">
    <text evidence="2 18">Energy metabolism; oxidative phosphorylation.</text>
</comment>
<keyword evidence="5 17" id="KW-0349">Heme</keyword>
<organism evidence="21 22">
    <name type="scientific">Streptosporangium pseudovulgare</name>
    <dbReference type="NCBI Taxonomy" id="35765"/>
    <lineage>
        <taxon>Bacteria</taxon>
        <taxon>Bacillati</taxon>
        <taxon>Actinomycetota</taxon>
        <taxon>Actinomycetes</taxon>
        <taxon>Streptosporangiales</taxon>
        <taxon>Streptosporangiaceae</taxon>
        <taxon>Streptosporangium</taxon>
    </lineage>
</organism>
<name>A0ABQ2R3K0_9ACTN</name>
<dbReference type="PRINTS" id="PR01165">
    <property type="entry name" value="CYCOXIDASEI"/>
</dbReference>
<proteinExistence type="inferred from homology"/>
<evidence type="ECO:0000256" key="11">
    <source>
        <dbReference type="ARBA" id="ARBA00022989"/>
    </source>
</evidence>
<evidence type="ECO:0000256" key="6">
    <source>
        <dbReference type="ARBA" id="ARBA00022660"/>
    </source>
</evidence>
<protein>
    <recommendedName>
        <fullName evidence="18">Cytochrome c oxidase subunit 1</fullName>
        <ecNumber evidence="18">7.1.1.9</ecNumber>
    </recommendedName>
</protein>
<evidence type="ECO:0000256" key="2">
    <source>
        <dbReference type="ARBA" id="ARBA00004673"/>
    </source>
</evidence>
<evidence type="ECO:0000259" key="20">
    <source>
        <dbReference type="PROSITE" id="PS50855"/>
    </source>
</evidence>
<feature type="transmembrane region" description="Helical" evidence="18">
    <location>
        <begin position="328"/>
        <end position="352"/>
    </location>
</feature>
<dbReference type="Proteomes" id="UP000611554">
    <property type="component" value="Unassembled WGS sequence"/>
</dbReference>
<dbReference type="Pfam" id="PF00115">
    <property type="entry name" value="COX1"/>
    <property type="match status" value="1"/>
</dbReference>
<keyword evidence="18" id="KW-1003">Cell membrane</keyword>